<reference evidence="3" key="1">
    <citation type="journal article" date="2014" name="Int. J. Syst. Evol. Microbiol.">
        <title>Complete genome sequence of Corynebacterium casei LMG S-19264T (=DSM 44701T), isolated from a smear-ripened cheese.</title>
        <authorList>
            <consortium name="US DOE Joint Genome Institute (JGI-PGF)"/>
            <person name="Walter F."/>
            <person name="Albersmeier A."/>
            <person name="Kalinowski J."/>
            <person name="Ruckert C."/>
        </authorList>
    </citation>
    <scope>NUCLEOTIDE SEQUENCE</scope>
    <source>
        <strain evidence="3">CGMCC 1.14988</strain>
    </source>
</reference>
<feature type="region of interest" description="Disordered" evidence="1">
    <location>
        <begin position="34"/>
        <end position="56"/>
    </location>
</feature>
<accession>A0A8J3EWC3</accession>
<keyword evidence="2" id="KW-0472">Membrane</keyword>
<keyword evidence="2" id="KW-1133">Transmembrane helix</keyword>
<protein>
    <submittedName>
        <fullName evidence="3">Uncharacterized protein</fullName>
    </submittedName>
</protein>
<feature type="compositionally biased region" description="Basic and acidic residues" evidence="1">
    <location>
        <begin position="47"/>
        <end position="56"/>
    </location>
</feature>
<dbReference type="RefSeq" id="WP_165403793.1">
    <property type="nucleotide sequence ID" value="NZ_BMHA01000001.1"/>
</dbReference>
<evidence type="ECO:0000256" key="2">
    <source>
        <dbReference type="SAM" id="Phobius"/>
    </source>
</evidence>
<feature type="transmembrane region" description="Helical" evidence="2">
    <location>
        <begin position="6"/>
        <end position="25"/>
    </location>
</feature>
<keyword evidence="4" id="KW-1185">Reference proteome</keyword>
<gene>
    <name evidence="3" type="ORF">GCM10011354_03470</name>
</gene>
<name>A0A8J3EWC3_9ACTN</name>
<dbReference type="AlphaFoldDB" id="A0A8J3EWC3"/>
<dbReference type="Proteomes" id="UP000650511">
    <property type="component" value="Unassembled WGS sequence"/>
</dbReference>
<dbReference type="EMBL" id="BMHA01000001">
    <property type="protein sequence ID" value="GGI03325.1"/>
    <property type="molecule type" value="Genomic_DNA"/>
</dbReference>
<keyword evidence="2" id="KW-0812">Transmembrane</keyword>
<reference evidence="3" key="2">
    <citation type="submission" date="2020-09" db="EMBL/GenBank/DDBJ databases">
        <authorList>
            <person name="Sun Q."/>
            <person name="Zhou Y."/>
        </authorList>
    </citation>
    <scope>NUCLEOTIDE SEQUENCE</scope>
    <source>
        <strain evidence="3">CGMCC 1.14988</strain>
    </source>
</reference>
<comment type="caution">
    <text evidence="3">The sequence shown here is derived from an EMBL/GenBank/DDBJ whole genome shotgun (WGS) entry which is preliminary data.</text>
</comment>
<organism evidence="3 4">
    <name type="scientific">Egicoccus halophilus</name>
    <dbReference type="NCBI Taxonomy" id="1670830"/>
    <lineage>
        <taxon>Bacteria</taxon>
        <taxon>Bacillati</taxon>
        <taxon>Actinomycetota</taxon>
        <taxon>Nitriliruptoria</taxon>
        <taxon>Egicoccales</taxon>
        <taxon>Egicoccaceae</taxon>
        <taxon>Egicoccus</taxon>
    </lineage>
</organism>
<evidence type="ECO:0000313" key="3">
    <source>
        <dbReference type="EMBL" id="GGI03325.1"/>
    </source>
</evidence>
<evidence type="ECO:0000256" key="1">
    <source>
        <dbReference type="SAM" id="MobiDB-lite"/>
    </source>
</evidence>
<proteinExistence type="predicted"/>
<sequence>MEAWQVVGFVFLALLPLVLMADFWPARERLDYRGRPLPRPWRRQYHPRVDGHDEHH</sequence>
<evidence type="ECO:0000313" key="4">
    <source>
        <dbReference type="Proteomes" id="UP000650511"/>
    </source>
</evidence>